<dbReference type="FunFam" id="3.40.50.720:FF:000173">
    <property type="entry name" value="3-oxoacyl-[acyl-carrier protein] reductase"/>
    <property type="match status" value="1"/>
</dbReference>
<organism evidence="3 4">
    <name type="scientific">Francisella tularensis</name>
    <dbReference type="NCBI Taxonomy" id="263"/>
    <lineage>
        <taxon>Bacteria</taxon>
        <taxon>Pseudomonadati</taxon>
        <taxon>Pseudomonadota</taxon>
        <taxon>Gammaproteobacteria</taxon>
        <taxon>Thiotrichales</taxon>
        <taxon>Francisellaceae</taxon>
        <taxon>Francisella</taxon>
    </lineage>
</organism>
<dbReference type="PRINTS" id="PR00080">
    <property type="entry name" value="SDRFAMILY"/>
</dbReference>
<evidence type="ECO:0000256" key="2">
    <source>
        <dbReference type="ARBA" id="ARBA00023002"/>
    </source>
</evidence>
<protein>
    <submittedName>
        <fullName evidence="3">SDR family oxidoreductase</fullName>
    </submittedName>
</protein>
<sequence length="262" mass="28615">MLTLQNYNLIKNSQMTKNILITGANGGIGSAIAIAAAEAGYNIGLHYHINNQNIDKIKKQLAQYPIQISTHRADIANEKDVREMFSEFISYHGSMYALINNASTIFHTSRLEDMSIDRLQKVFQVNAIGNILCAKYAIKKMSKKYGYNGGKIINISSGASRSGSPNEYIDYACTKGAIDTLTKGLSKELADEGILVNCIRPGSTYTDIHKLSGDADRVNKIKHKIPLKRGGYPEEIASGVIWLLSDGANYCTGTFIDIAGGL</sequence>
<dbReference type="Gene3D" id="3.40.50.720">
    <property type="entry name" value="NAD(P)-binding Rossmann-like Domain"/>
    <property type="match status" value="1"/>
</dbReference>
<dbReference type="PRINTS" id="PR00081">
    <property type="entry name" value="GDHRDH"/>
</dbReference>
<dbReference type="GO" id="GO:0016491">
    <property type="term" value="F:oxidoreductase activity"/>
    <property type="evidence" value="ECO:0007669"/>
    <property type="project" value="UniProtKB-KW"/>
</dbReference>
<dbReference type="AlphaFoldDB" id="A0A6I4RSP5"/>
<dbReference type="InterPro" id="IPR002347">
    <property type="entry name" value="SDR_fam"/>
</dbReference>
<evidence type="ECO:0000256" key="1">
    <source>
        <dbReference type="ARBA" id="ARBA00006484"/>
    </source>
</evidence>
<dbReference type="RefSeq" id="WP_003038706.1">
    <property type="nucleotide sequence ID" value="NZ_VJEZ01000013.1"/>
</dbReference>
<gene>
    <name evidence="3" type="ORF">FNC33_08795</name>
</gene>
<proteinExistence type="inferred from homology"/>
<accession>A0A6I4RSP5</accession>
<dbReference type="SUPFAM" id="SSF51735">
    <property type="entry name" value="NAD(P)-binding Rossmann-fold domains"/>
    <property type="match status" value="1"/>
</dbReference>
<dbReference type="Proteomes" id="UP000469081">
    <property type="component" value="Unassembled WGS sequence"/>
</dbReference>
<dbReference type="PANTHER" id="PTHR43639">
    <property type="entry name" value="OXIDOREDUCTASE, SHORT-CHAIN DEHYDROGENASE/REDUCTASE FAMILY (AFU_ORTHOLOGUE AFUA_5G02870)"/>
    <property type="match status" value="1"/>
</dbReference>
<reference evidence="3 4" key="1">
    <citation type="submission" date="2019-06" db="EMBL/GenBank/DDBJ databases">
        <title>Phylogeography and genetic diversity of Francisella tularensis subsp. holarctica in France (1947-2018).</title>
        <authorList>
            <person name="Kevin M."/>
            <person name="Madani N."/>
            <person name="Maurin M."/>
        </authorList>
    </citation>
    <scope>NUCLEOTIDE SEQUENCE [LARGE SCALE GENOMIC DNA]</scope>
    <source>
        <strain evidence="3 4">ATCC 15482</strain>
    </source>
</reference>
<dbReference type="EMBL" id="VJEZ01000013">
    <property type="protein sequence ID" value="MWZ40626.1"/>
    <property type="molecule type" value="Genomic_DNA"/>
</dbReference>
<dbReference type="CDD" id="cd05233">
    <property type="entry name" value="SDR_c"/>
    <property type="match status" value="1"/>
</dbReference>
<evidence type="ECO:0000313" key="3">
    <source>
        <dbReference type="EMBL" id="MWZ40626.1"/>
    </source>
</evidence>
<name>A0A6I4RSP5_FRATU</name>
<dbReference type="InterPro" id="IPR036291">
    <property type="entry name" value="NAD(P)-bd_dom_sf"/>
</dbReference>
<evidence type="ECO:0000313" key="4">
    <source>
        <dbReference type="Proteomes" id="UP000469081"/>
    </source>
</evidence>
<comment type="similarity">
    <text evidence="1">Belongs to the short-chain dehydrogenases/reductases (SDR) family.</text>
</comment>
<dbReference type="Pfam" id="PF13561">
    <property type="entry name" value="adh_short_C2"/>
    <property type="match status" value="1"/>
</dbReference>
<keyword evidence="2" id="KW-0560">Oxidoreductase</keyword>
<comment type="caution">
    <text evidence="3">The sequence shown here is derived from an EMBL/GenBank/DDBJ whole genome shotgun (WGS) entry which is preliminary data.</text>
</comment>
<dbReference type="PANTHER" id="PTHR43639:SF1">
    <property type="entry name" value="SHORT-CHAIN DEHYDROGENASE_REDUCTASE FAMILY PROTEIN"/>
    <property type="match status" value="1"/>
</dbReference>